<evidence type="ECO:0000313" key="3">
    <source>
        <dbReference type="EMBL" id="NVN42262.1"/>
    </source>
</evidence>
<dbReference type="AlphaFoldDB" id="A0A850PKJ3"/>
<keyword evidence="4" id="KW-1185">Reference proteome</keyword>
<dbReference type="Gene3D" id="3.90.180.10">
    <property type="entry name" value="Medium-chain alcohol dehydrogenases, catalytic domain"/>
    <property type="match status" value="1"/>
</dbReference>
<dbReference type="RefSeq" id="WP_176615022.1">
    <property type="nucleotide sequence ID" value="NZ_JABXXR010000365.1"/>
</dbReference>
<feature type="domain" description="Alcohol dehydrogenase-like C-terminal" evidence="2">
    <location>
        <begin position="26"/>
        <end position="104"/>
    </location>
</feature>
<dbReference type="SUPFAM" id="SSF51735">
    <property type="entry name" value="NAD(P)-binding Rossmann-fold domains"/>
    <property type="match status" value="1"/>
</dbReference>
<keyword evidence="1" id="KW-0560">Oxidoreductase</keyword>
<accession>A0A850PKJ3</accession>
<evidence type="ECO:0000313" key="4">
    <source>
        <dbReference type="Proteomes" id="UP000585665"/>
    </source>
</evidence>
<dbReference type="InterPro" id="IPR050129">
    <property type="entry name" value="Zn_alcohol_dh"/>
</dbReference>
<dbReference type="GO" id="GO:0016491">
    <property type="term" value="F:oxidoreductase activity"/>
    <property type="evidence" value="ECO:0007669"/>
    <property type="project" value="UniProtKB-KW"/>
</dbReference>
<evidence type="ECO:0000256" key="1">
    <source>
        <dbReference type="ARBA" id="ARBA00023002"/>
    </source>
</evidence>
<dbReference type="InterPro" id="IPR036291">
    <property type="entry name" value="NAD(P)-bd_dom_sf"/>
</dbReference>
<comment type="caution">
    <text evidence="3">The sequence shown here is derived from an EMBL/GenBank/DDBJ whole genome shotgun (WGS) entry which is preliminary data.</text>
</comment>
<dbReference type="Proteomes" id="UP000585665">
    <property type="component" value="Unassembled WGS sequence"/>
</dbReference>
<organism evidence="3 4">
    <name type="scientific">Ameyamaea chiangmaiensis</name>
    <dbReference type="NCBI Taxonomy" id="442969"/>
    <lineage>
        <taxon>Bacteria</taxon>
        <taxon>Pseudomonadati</taxon>
        <taxon>Pseudomonadota</taxon>
        <taxon>Alphaproteobacteria</taxon>
        <taxon>Acetobacterales</taxon>
        <taxon>Acetobacteraceae</taxon>
        <taxon>Ameyamaea</taxon>
    </lineage>
</organism>
<name>A0A850PKJ3_9PROT</name>
<dbReference type="Gene3D" id="3.40.50.720">
    <property type="entry name" value="NAD(P)-binding Rossmann-like Domain"/>
    <property type="match status" value="1"/>
</dbReference>
<reference evidence="3 4" key="1">
    <citation type="submission" date="2020-06" db="EMBL/GenBank/DDBJ databases">
        <title>Description of novel acetic acid bacteria.</title>
        <authorList>
            <person name="Sombolestani A."/>
        </authorList>
    </citation>
    <scope>NUCLEOTIDE SEQUENCE [LARGE SCALE GENOMIC DNA]</scope>
    <source>
        <strain evidence="3 4">LMG 27010</strain>
    </source>
</reference>
<evidence type="ECO:0000259" key="2">
    <source>
        <dbReference type="Pfam" id="PF00107"/>
    </source>
</evidence>
<dbReference type="EMBL" id="JABXXR010000365">
    <property type="protein sequence ID" value="NVN42262.1"/>
    <property type="molecule type" value="Genomic_DNA"/>
</dbReference>
<feature type="non-terminal residue" evidence="3">
    <location>
        <position position="1"/>
    </location>
</feature>
<sequence>LLERHPDRQTLLAAQAGTRPLPPDEAAWTERFGAIGPRFILDATGSAAVVTMALPRMAAGGTFVVAGLFHDPPTIDFNLVVERELTVRGVGAFAGEMPEAIALLPELAAALEPLITPGQPLDAVPALYAHLLAGGEARLKTLVAPNGTGTEGW</sequence>
<dbReference type="PANTHER" id="PTHR43401">
    <property type="entry name" value="L-THREONINE 3-DEHYDROGENASE"/>
    <property type="match status" value="1"/>
</dbReference>
<protein>
    <submittedName>
        <fullName evidence="3">Zinc-binding dehydrogenase</fullName>
    </submittedName>
</protein>
<dbReference type="Pfam" id="PF00107">
    <property type="entry name" value="ADH_zinc_N"/>
    <property type="match status" value="1"/>
</dbReference>
<proteinExistence type="predicted"/>
<dbReference type="InterPro" id="IPR013149">
    <property type="entry name" value="ADH-like_C"/>
</dbReference>
<dbReference type="PANTHER" id="PTHR43401:SF2">
    <property type="entry name" value="L-THREONINE 3-DEHYDROGENASE"/>
    <property type="match status" value="1"/>
</dbReference>
<gene>
    <name evidence="3" type="ORF">HUK82_17085</name>
</gene>